<dbReference type="EMBL" id="SMLW01000524">
    <property type="protein sequence ID" value="MTI25559.1"/>
    <property type="molecule type" value="Genomic_DNA"/>
</dbReference>
<gene>
    <name evidence="1" type="ORF">E1163_11445</name>
</gene>
<comment type="caution">
    <text evidence="1">The sequence shown here is derived from an EMBL/GenBank/DDBJ whole genome shotgun (WGS) entry which is preliminary data.</text>
</comment>
<keyword evidence="2" id="KW-1185">Reference proteome</keyword>
<accession>A0ABW9RN52</accession>
<protein>
    <submittedName>
        <fullName evidence="1">Uncharacterized protein</fullName>
    </submittedName>
</protein>
<dbReference type="RefSeq" id="WP_155171785.1">
    <property type="nucleotide sequence ID" value="NZ_BAAAFL010000012.1"/>
</dbReference>
<evidence type="ECO:0000313" key="2">
    <source>
        <dbReference type="Proteomes" id="UP000798808"/>
    </source>
</evidence>
<sequence>MENRKTTWEESQEQYSMLLDGLNELIQNTTKLVESYEATNMKFAHLIYENGLTGIMDKAKLLKDYEGGFQFMYYSLKGQIQRHKHFRDKVKLMLIKDPVNRPFN</sequence>
<reference evidence="1 2" key="1">
    <citation type="submission" date="2019-02" db="EMBL/GenBank/DDBJ databases">
        <authorList>
            <person name="Goldberg S.R."/>
            <person name="Haltli B.A."/>
            <person name="Correa H."/>
            <person name="Russell K.G."/>
        </authorList>
    </citation>
    <scope>NUCLEOTIDE SEQUENCE [LARGE SCALE GENOMIC DNA]</scope>
    <source>
        <strain evidence="1 2">JCM 16186</strain>
    </source>
</reference>
<proteinExistence type="predicted"/>
<dbReference type="Proteomes" id="UP000798808">
    <property type="component" value="Unassembled WGS sequence"/>
</dbReference>
<name>A0ABW9RN52_9BACT</name>
<evidence type="ECO:0000313" key="1">
    <source>
        <dbReference type="EMBL" id="MTI25559.1"/>
    </source>
</evidence>
<organism evidence="1 2">
    <name type="scientific">Fulvivirga kasyanovii</name>
    <dbReference type="NCBI Taxonomy" id="396812"/>
    <lineage>
        <taxon>Bacteria</taxon>
        <taxon>Pseudomonadati</taxon>
        <taxon>Bacteroidota</taxon>
        <taxon>Cytophagia</taxon>
        <taxon>Cytophagales</taxon>
        <taxon>Fulvivirgaceae</taxon>
        <taxon>Fulvivirga</taxon>
    </lineage>
</organism>